<dbReference type="Proteomes" id="UP000255103">
    <property type="component" value="Unassembled WGS sequence"/>
</dbReference>
<dbReference type="AlphaFoldDB" id="A0A377JSH5"/>
<keyword evidence="1" id="KW-0472">Membrane</keyword>
<proteinExistence type="predicted"/>
<organism evidence="2 3">
    <name type="scientific">Helicobacter cinaedi</name>
    <dbReference type="NCBI Taxonomy" id="213"/>
    <lineage>
        <taxon>Bacteria</taxon>
        <taxon>Pseudomonadati</taxon>
        <taxon>Campylobacterota</taxon>
        <taxon>Epsilonproteobacteria</taxon>
        <taxon>Campylobacterales</taxon>
        <taxon>Helicobacteraceae</taxon>
        <taxon>Helicobacter</taxon>
    </lineage>
</organism>
<gene>
    <name evidence="2" type="ORF">NCTC12219_00613</name>
</gene>
<feature type="transmembrane region" description="Helical" evidence="1">
    <location>
        <begin position="26"/>
        <end position="47"/>
    </location>
</feature>
<protein>
    <submittedName>
        <fullName evidence="2">Uncharacterized protein</fullName>
    </submittedName>
</protein>
<keyword evidence="1" id="KW-1133">Transmembrane helix</keyword>
<dbReference type="RefSeq" id="WP_115721504.1">
    <property type="nucleotide sequence ID" value="NZ_UGHX01000001.1"/>
</dbReference>
<evidence type="ECO:0000313" key="2">
    <source>
        <dbReference type="EMBL" id="STP10733.1"/>
    </source>
</evidence>
<accession>A0A377JSH5</accession>
<sequence length="187" mass="22032">MSWLETLFLADVSSSDKKTAQKKIRAFVWVFIAIIAIFIVVSLYFNYHLMSGGSKEQNELSNQIALEWVRYLKNENKLKEMPEVTWELCDEFDSFLADKMNNMEKDKEYDYLNVIRKAYADYKSIPTKYPAISVDKKTCEYFADNATELDKELNYTESEKVRNPYYFFLHNNGTLPLRFEPLSSKCL</sequence>
<keyword evidence="1" id="KW-0812">Transmembrane</keyword>
<dbReference type="EMBL" id="UGHX01000001">
    <property type="protein sequence ID" value="STP10733.1"/>
    <property type="molecule type" value="Genomic_DNA"/>
</dbReference>
<name>A0A377JSH5_9HELI</name>
<evidence type="ECO:0000313" key="3">
    <source>
        <dbReference type="Proteomes" id="UP000255103"/>
    </source>
</evidence>
<evidence type="ECO:0000256" key="1">
    <source>
        <dbReference type="SAM" id="Phobius"/>
    </source>
</evidence>
<reference evidence="2 3" key="1">
    <citation type="submission" date="2018-06" db="EMBL/GenBank/DDBJ databases">
        <authorList>
            <consortium name="Pathogen Informatics"/>
            <person name="Doyle S."/>
        </authorList>
    </citation>
    <scope>NUCLEOTIDE SEQUENCE [LARGE SCALE GENOMIC DNA]</scope>
    <source>
        <strain evidence="2 3">NCTC12219</strain>
    </source>
</reference>